<dbReference type="InterPro" id="IPR038766">
    <property type="entry name" value="Membrane_comp_ABC_pdt"/>
</dbReference>
<evidence type="ECO:0000313" key="8">
    <source>
        <dbReference type="EMBL" id="MCE7005537.1"/>
    </source>
</evidence>
<feature type="domain" description="ABC3 transporter permease C-terminal" evidence="7">
    <location>
        <begin position="190"/>
        <end position="304"/>
    </location>
</feature>
<sequence>MGVRLAVGGGRTPKAGLVRLLLGALGVGLAVVVLLVAASVGHARDSREQRAGGTMMAQGKRPGVDPLYVWFRNTEFRGVDIERRYVRAGGPNAPLPPGVDRLPAPGESLVSPALAELLSESDSHLLQPRLSERVVGELGVAAMVYPTDLIAVIGAPPSYQNGGEVYGFGAWSGGEPELTPDLYVILVLGLVILLTPVFIFIASSSRIAGAERDRRLAALRLVGADIKQVRRIAAAESLVSAAAGLVLGGLLFLAVRSMAADIVIGNESFFPEDLVPSPPLVLLIVLAVPAVALMATQFSLRRTMIEPLGVVRETTPVRRRVAWRILVLVVGAALFLSLDPAEPNPFLLVPGAVLILASGPALLPWLMELLMSRMRGSGTPALQLATRRLQLDAGTPARVVSGVAVVLAGAIALQIVLAGQSARYTWPQDTPIEVYNVLEADSVVGDAAVSAVRSVPGVEIHGVARTFPISKHGDAVSMHGEYRWATLMDCATALKVLFIQHCQTGDAFMRPMAAVRPGETVTVVGAGPLQIPANIREVQAHPANYSLAQDIMLTSAANLDVPMKVTATFRTSDADAIEHVRNAVDFLPSVVQVDDYSGGGYTGALKTFADMRKGLLIGSVIILALAALSLLVMAVEQTRERRRSIAALSATGVPVSTLVRSLLWQTTIPMLIAIVAAVATGVTLAALAGWLMRNPFTMDWPTIGVLTGVTVALTVLVTALTLPTLRSATRLNALRNE</sequence>
<proteinExistence type="predicted"/>
<keyword evidence="4 6" id="KW-1133">Transmembrane helix</keyword>
<feature type="transmembrane region" description="Helical" evidence="6">
    <location>
        <begin position="134"/>
        <end position="155"/>
    </location>
</feature>
<keyword evidence="3 6" id="KW-0812">Transmembrane</keyword>
<feature type="transmembrane region" description="Helical" evidence="6">
    <location>
        <begin position="670"/>
        <end position="691"/>
    </location>
</feature>
<comment type="caution">
    <text evidence="8">The sequence shown here is derived from an EMBL/GenBank/DDBJ whole genome shotgun (WGS) entry which is preliminary data.</text>
</comment>
<feature type="transmembrane region" description="Helical" evidence="6">
    <location>
        <begin position="237"/>
        <end position="259"/>
    </location>
</feature>
<evidence type="ECO:0000256" key="1">
    <source>
        <dbReference type="ARBA" id="ARBA00004651"/>
    </source>
</evidence>
<feature type="domain" description="ABC3 transporter permease C-terminal" evidence="7">
    <location>
        <begin position="617"/>
        <end position="727"/>
    </location>
</feature>
<evidence type="ECO:0000256" key="6">
    <source>
        <dbReference type="SAM" id="Phobius"/>
    </source>
</evidence>
<name>A0ABS8ZDD0_9PSEU</name>
<feature type="transmembrane region" description="Helical" evidence="6">
    <location>
        <begin position="703"/>
        <end position="725"/>
    </location>
</feature>
<dbReference type="Pfam" id="PF02687">
    <property type="entry name" value="FtsX"/>
    <property type="match status" value="2"/>
</dbReference>
<dbReference type="EMBL" id="JAJVCN010000002">
    <property type="protein sequence ID" value="MCE7005537.1"/>
    <property type="molecule type" value="Genomic_DNA"/>
</dbReference>
<keyword evidence="2" id="KW-1003">Cell membrane</keyword>
<feature type="transmembrane region" description="Helical" evidence="6">
    <location>
        <begin position="279"/>
        <end position="300"/>
    </location>
</feature>
<protein>
    <submittedName>
        <fullName evidence="8">ABC transporter permease</fullName>
    </submittedName>
</protein>
<dbReference type="PANTHER" id="PTHR30287:SF2">
    <property type="entry name" value="BLL1001 PROTEIN"/>
    <property type="match status" value="1"/>
</dbReference>
<feature type="transmembrane region" description="Helical" evidence="6">
    <location>
        <begin position="20"/>
        <end position="40"/>
    </location>
</feature>
<gene>
    <name evidence="8" type="ORF">LWC34_22315</name>
</gene>
<evidence type="ECO:0000259" key="7">
    <source>
        <dbReference type="Pfam" id="PF02687"/>
    </source>
</evidence>
<feature type="transmembrane region" description="Helical" evidence="6">
    <location>
        <begin position="182"/>
        <end position="202"/>
    </location>
</feature>
<feature type="transmembrane region" description="Helical" evidence="6">
    <location>
        <begin position="344"/>
        <end position="366"/>
    </location>
</feature>
<dbReference type="RefSeq" id="WP_233727113.1">
    <property type="nucleotide sequence ID" value="NZ_JAJVCN010000002.1"/>
</dbReference>
<dbReference type="PANTHER" id="PTHR30287">
    <property type="entry name" value="MEMBRANE COMPONENT OF PREDICTED ABC SUPERFAMILY METABOLITE UPTAKE TRANSPORTER"/>
    <property type="match status" value="1"/>
</dbReference>
<keyword evidence="9" id="KW-1185">Reference proteome</keyword>
<evidence type="ECO:0000313" key="9">
    <source>
        <dbReference type="Proteomes" id="UP001521150"/>
    </source>
</evidence>
<organism evidence="8 9">
    <name type="scientific">Kibdelosporangium philippinense</name>
    <dbReference type="NCBI Taxonomy" id="211113"/>
    <lineage>
        <taxon>Bacteria</taxon>
        <taxon>Bacillati</taxon>
        <taxon>Actinomycetota</taxon>
        <taxon>Actinomycetes</taxon>
        <taxon>Pseudonocardiales</taxon>
        <taxon>Pseudonocardiaceae</taxon>
        <taxon>Kibdelosporangium</taxon>
    </lineage>
</organism>
<feature type="transmembrane region" description="Helical" evidence="6">
    <location>
        <begin position="321"/>
        <end position="338"/>
    </location>
</feature>
<evidence type="ECO:0000256" key="2">
    <source>
        <dbReference type="ARBA" id="ARBA00022475"/>
    </source>
</evidence>
<feature type="transmembrane region" description="Helical" evidence="6">
    <location>
        <begin position="615"/>
        <end position="635"/>
    </location>
</feature>
<evidence type="ECO:0000256" key="5">
    <source>
        <dbReference type="ARBA" id="ARBA00023136"/>
    </source>
</evidence>
<dbReference type="Proteomes" id="UP001521150">
    <property type="component" value="Unassembled WGS sequence"/>
</dbReference>
<keyword evidence="5 6" id="KW-0472">Membrane</keyword>
<evidence type="ECO:0000256" key="4">
    <source>
        <dbReference type="ARBA" id="ARBA00022989"/>
    </source>
</evidence>
<comment type="subcellular location">
    <subcellularLocation>
        <location evidence="1">Cell membrane</location>
        <topology evidence="1">Multi-pass membrane protein</topology>
    </subcellularLocation>
</comment>
<reference evidence="8 9" key="1">
    <citation type="submission" date="2021-12" db="EMBL/GenBank/DDBJ databases">
        <title>Genome sequence of Kibdelosporangium philippinense ATCC 49844.</title>
        <authorList>
            <person name="Fedorov E.A."/>
            <person name="Omeragic M."/>
            <person name="Shalygina K.F."/>
            <person name="Maclea K.S."/>
        </authorList>
    </citation>
    <scope>NUCLEOTIDE SEQUENCE [LARGE SCALE GENOMIC DNA]</scope>
    <source>
        <strain evidence="8 9">ATCC 49844</strain>
    </source>
</reference>
<evidence type="ECO:0000256" key="3">
    <source>
        <dbReference type="ARBA" id="ARBA00022692"/>
    </source>
</evidence>
<dbReference type="InterPro" id="IPR003838">
    <property type="entry name" value="ABC3_permease_C"/>
</dbReference>
<accession>A0ABS8ZDD0</accession>